<evidence type="ECO:0000256" key="1">
    <source>
        <dbReference type="SAM" id="MobiDB-lite"/>
    </source>
</evidence>
<protein>
    <recommendedName>
        <fullName evidence="2">DUF3752 domain-containing protein</fullName>
    </recommendedName>
</protein>
<proteinExistence type="predicted"/>
<dbReference type="InterPro" id="IPR046331">
    <property type="entry name" value="GPAM1-like"/>
</dbReference>
<evidence type="ECO:0000313" key="3">
    <source>
        <dbReference type="EMBL" id="KAF9513913.1"/>
    </source>
</evidence>
<feature type="compositionally biased region" description="Basic and acidic residues" evidence="1">
    <location>
        <begin position="103"/>
        <end position="139"/>
    </location>
</feature>
<sequence length="316" mass="35082">MSIGPSIPAHLLRRRLEDDEEGTGSGSLLPDSDPMTHPILSSHLPVQEQEDDEDSWAPSLPPDLTVPPRVLGPTLPPIHGLQSGDSSDSDDDYGPKPLPSGVEADRRGDGVREFMEREERRKKELEESLKPKQLKRDEWMLVPPKSSDLLGSLDPTKLKSRQFSRTTADKPTASTLWTETPAERQARLADEVMGKRKRSEIAAGGQQAEEETAEDRKRRKRDVEIKKHVEEHNKSKRAASLVELHAPSLASKPGSSISTGSTSRELQQNSLPIWDRDRDMSLGGRLMDDASRAKMIKDAKSLGDRFGSGKSGRYMQ</sequence>
<accession>A0A9P6AXN6</accession>
<reference evidence="3" key="1">
    <citation type="journal article" date="2020" name="Nat. Commun.">
        <title>Large-scale genome sequencing of mycorrhizal fungi provides insights into the early evolution of symbiotic traits.</title>
        <authorList>
            <person name="Miyauchi S."/>
            <person name="Kiss E."/>
            <person name="Kuo A."/>
            <person name="Drula E."/>
            <person name="Kohler A."/>
            <person name="Sanchez-Garcia M."/>
            <person name="Morin E."/>
            <person name="Andreopoulos B."/>
            <person name="Barry K.W."/>
            <person name="Bonito G."/>
            <person name="Buee M."/>
            <person name="Carver A."/>
            <person name="Chen C."/>
            <person name="Cichocki N."/>
            <person name="Clum A."/>
            <person name="Culley D."/>
            <person name="Crous P.W."/>
            <person name="Fauchery L."/>
            <person name="Girlanda M."/>
            <person name="Hayes R.D."/>
            <person name="Keri Z."/>
            <person name="LaButti K."/>
            <person name="Lipzen A."/>
            <person name="Lombard V."/>
            <person name="Magnuson J."/>
            <person name="Maillard F."/>
            <person name="Murat C."/>
            <person name="Nolan M."/>
            <person name="Ohm R.A."/>
            <person name="Pangilinan J."/>
            <person name="Pereira M.F."/>
            <person name="Perotto S."/>
            <person name="Peter M."/>
            <person name="Pfister S."/>
            <person name="Riley R."/>
            <person name="Sitrit Y."/>
            <person name="Stielow J.B."/>
            <person name="Szollosi G."/>
            <person name="Zifcakova L."/>
            <person name="Stursova M."/>
            <person name="Spatafora J.W."/>
            <person name="Tedersoo L."/>
            <person name="Vaario L.M."/>
            <person name="Yamada A."/>
            <person name="Yan M."/>
            <person name="Wang P."/>
            <person name="Xu J."/>
            <person name="Bruns T."/>
            <person name="Baldrian P."/>
            <person name="Vilgalys R."/>
            <person name="Dunand C."/>
            <person name="Henrissat B."/>
            <person name="Grigoriev I.V."/>
            <person name="Hibbett D."/>
            <person name="Nagy L.G."/>
            <person name="Martin F.M."/>
        </authorList>
    </citation>
    <scope>NUCLEOTIDE SEQUENCE</scope>
    <source>
        <strain evidence="3">UP504</strain>
    </source>
</reference>
<comment type="caution">
    <text evidence="3">The sequence shown here is derived from an EMBL/GenBank/DDBJ whole genome shotgun (WGS) entry which is preliminary data.</text>
</comment>
<feature type="region of interest" description="Disordered" evidence="1">
    <location>
        <begin position="1"/>
        <end position="280"/>
    </location>
</feature>
<dbReference type="OrthoDB" id="73491at2759"/>
<dbReference type="InterPro" id="IPR022226">
    <property type="entry name" value="DUF3752"/>
</dbReference>
<organism evidence="3 4">
    <name type="scientific">Hydnum rufescens UP504</name>
    <dbReference type="NCBI Taxonomy" id="1448309"/>
    <lineage>
        <taxon>Eukaryota</taxon>
        <taxon>Fungi</taxon>
        <taxon>Dikarya</taxon>
        <taxon>Basidiomycota</taxon>
        <taxon>Agaricomycotina</taxon>
        <taxon>Agaricomycetes</taxon>
        <taxon>Cantharellales</taxon>
        <taxon>Hydnaceae</taxon>
        <taxon>Hydnum</taxon>
    </lineage>
</organism>
<dbReference type="Pfam" id="PF12572">
    <property type="entry name" value="DUF3752"/>
    <property type="match status" value="1"/>
</dbReference>
<feature type="compositionally biased region" description="Basic and acidic residues" evidence="1">
    <location>
        <begin position="221"/>
        <end position="233"/>
    </location>
</feature>
<dbReference type="PANTHER" id="PTHR46370:SF1">
    <property type="entry name" value="GPALPP MOTIFS-CONTAINING PROTEIN 1"/>
    <property type="match status" value="1"/>
</dbReference>
<evidence type="ECO:0000259" key="2">
    <source>
        <dbReference type="Pfam" id="PF12572"/>
    </source>
</evidence>
<evidence type="ECO:0000313" key="4">
    <source>
        <dbReference type="Proteomes" id="UP000886523"/>
    </source>
</evidence>
<feature type="domain" description="DUF3752" evidence="2">
    <location>
        <begin position="143"/>
        <end position="307"/>
    </location>
</feature>
<dbReference type="EMBL" id="MU128967">
    <property type="protein sequence ID" value="KAF9513913.1"/>
    <property type="molecule type" value="Genomic_DNA"/>
</dbReference>
<dbReference type="Proteomes" id="UP000886523">
    <property type="component" value="Unassembled WGS sequence"/>
</dbReference>
<gene>
    <name evidence="3" type="ORF">BS47DRAFT_1317171</name>
</gene>
<name>A0A9P6AXN6_9AGAM</name>
<dbReference type="PANTHER" id="PTHR46370">
    <property type="entry name" value="GPALPP MOTIFS-CONTAINING PROTEIN 1"/>
    <property type="match status" value="1"/>
</dbReference>
<dbReference type="AlphaFoldDB" id="A0A9P6AXN6"/>
<keyword evidence="4" id="KW-1185">Reference proteome</keyword>
<feature type="compositionally biased region" description="Polar residues" evidence="1">
    <location>
        <begin position="253"/>
        <end position="271"/>
    </location>
</feature>
<feature type="compositionally biased region" description="Basic and acidic residues" evidence="1">
    <location>
        <begin position="181"/>
        <end position="194"/>
    </location>
</feature>